<dbReference type="InterPro" id="IPR051393">
    <property type="entry name" value="ABC_transporter_permease"/>
</dbReference>
<feature type="domain" description="ABC transmembrane type-1" evidence="8">
    <location>
        <begin position="73"/>
        <end position="284"/>
    </location>
</feature>
<evidence type="ECO:0000256" key="6">
    <source>
        <dbReference type="ARBA" id="ARBA00023136"/>
    </source>
</evidence>
<reference evidence="9 10" key="1">
    <citation type="submission" date="2021-01" db="EMBL/GenBank/DDBJ databases">
        <title>Whole genome shotgun sequence of Asanoa siamensis NBRC 107932.</title>
        <authorList>
            <person name="Komaki H."/>
            <person name="Tamura T."/>
        </authorList>
    </citation>
    <scope>NUCLEOTIDE SEQUENCE [LARGE SCALE GENOMIC DNA]</scope>
    <source>
        <strain evidence="9 10">NBRC 107932</strain>
    </source>
</reference>
<feature type="transmembrane region" description="Helical" evidence="7">
    <location>
        <begin position="150"/>
        <end position="168"/>
    </location>
</feature>
<sequence>MTLTRIRERRRESLYAVAFVLPATIGFVAFYLVPTVRGVWLSFTDYDLFSAGEFVGAENYAKIVDDHVFWNALLVTLEYVVVNIGLQTAVALLLAVLMQRLARSVVIRGILLVPYMVSGVVVALLWQWLLDYQIGIVNNALDFVGLPRQSFFGDPALAIVTVALINVWKSMGYTALLLFAGLQAIPRDVYEAAAIDGASEAKQFWRVSLPLLRPVLALVLIVSLIGSFQIFDTIAVTTKGGPVNATRVIYYYIYDLAFNRYDFGYASAIALVLFVILLGVTLVQLRLTRADKSDLA</sequence>
<dbReference type="Pfam" id="PF00528">
    <property type="entry name" value="BPD_transp_1"/>
    <property type="match status" value="1"/>
</dbReference>
<evidence type="ECO:0000313" key="10">
    <source>
        <dbReference type="Proteomes" id="UP000604117"/>
    </source>
</evidence>
<evidence type="ECO:0000256" key="5">
    <source>
        <dbReference type="ARBA" id="ARBA00022989"/>
    </source>
</evidence>
<keyword evidence="10" id="KW-1185">Reference proteome</keyword>
<dbReference type="PROSITE" id="PS50928">
    <property type="entry name" value="ABC_TM1"/>
    <property type="match status" value="1"/>
</dbReference>
<keyword evidence="3" id="KW-1003">Cell membrane</keyword>
<dbReference type="CDD" id="cd06261">
    <property type="entry name" value="TM_PBP2"/>
    <property type="match status" value="1"/>
</dbReference>
<comment type="subcellular location">
    <subcellularLocation>
        <location evidence="1 7">Cell membrane</location>
        <topology evidence="1 7">Multi-pass membrane protein</topology>
    </subcellularLocation>
</comment>
<comment type="similarity">
    <text evidence="7">Belongs to the binding-protein-dependent transport system permease family.</text>
</comment>
<evidence type="ECO:0000256" key="4">
    <source>
        <dbReference type="ARBA" id="ARBA00022692"/>
    </source>
</evidence>
<dbReference type="Proteomes" id="UP000604117">
    <property type="component" value="Unassembled WGS sequence"/>
</dbReference>
<protein>
    <submittedName>
        <fullName evidence="9">Sugar ABC transporter permease</fullName>
    </submittedName>
</protein>
<evidence type="ECO:0000256" key="3">
    <source>
        <dbReference type="ARBA" id="ARBA00022475"/>
    </source>
</evidence>
<evidence type="ECO:0000256" key="1">
    <source>
        <dbReference type="ARBA" id="ARBA00004651"/>
    </source>
</evidence>
<dbReference type="PANTHER" id="PTHR30193:SF41">
    <property type="entry name" value="DIACETYLCHITOBIOSE UPTAKE SYSTEM PERMEASE PROTEIN NGCF"/>
    <property type="match status" value="1"/>
</dbReference>
<dbReference type="InterPro" id="IPR035906">
    <property type="entry name" value="MetI-like_sf"/>
</dbReference>
<name>A0ABQ4CJU5_9ACTN</name>
<feature type="transmembrane region" description="Helical" evidence="7">
    <location>
        <begin position="110"/>
        <end position="130"/>
    </location>
</feature>
<keyword evidence="5 7" id="KW-1133">Transmembrane helix</keyword>
<evidence type="ECO:0000259" key="8">
    <source>
        <dbReference type="PROSITE" id="PS50928"/>
    </source>
</evidence>
<dbReference type="SUPFAM" id="SSF161098">
    <property type="entry name" value="MetI-like"/>
    <property type="match status" value="1"/>
</dbReference>
<dbReference type="EMBL" id="BONE01000006">
    <property type="protein sequence ID" value="GIF71559.1"/>
    <property type="molecule type" value="Genomic_DNA"/>
</dbReference>
<feature type="transmembrane region" description="Helical" evidence="7">
    <location>
        <begin position="263"/>
        <end position="283"/>
    </location>
</feature>
<feature type="transmembrane region" description="Helical" evidence="7">
    <location>
        <begin position="211"/>
        <end position="231"/>
    </location>
</feature>
<accession>A0ABQ4CJU5</accession>
<keyword evidence="6 7" id="KW-0472">Membrane</keyword>
<dbReference type="RefSeq" id="WP_203711039.1">
    <property type="nucleotide sequence ID" value="NZ_BONE01000006.1"/>
</dbReference>
<evidence type="ECO:0000256" key="7">
    <source>
        <dbReference type="RuleBase" id="RU363032"/>
    </source>
</evidence>
<dbReference type="PANTHER" id="PTHR30193">
    <property type="entry name" value="ABC TRANSPORTER PERMEASE PROTEIN"/>
    <property type="match status" value="1"/>
</dbReference>
<dbReference type="InterPro" id="IPR000515">
    <property type="entry name" value="MetI-like"/>
</dbReference>
<gene>
    <name evidence="9" type="ORF">Asi02nite_10770</name>
</gene>
<dbReference type="Gene3D" id="1.10.3720.10">
    <property type="entry name" value="MetI-like"/>
    <property type="match status" value="1"/>
</dbReference>
<keyword evidence="4 7" id="KW-0812">Transmembrane</keyword>
<evidence type="ECO:0000256" key="2">
    <source>
        <dbReference type="ARBA" id="ARBA00022448"/>
    </source>
</evidence>
<organism evidence="9 10">
    <name type="scientific">Asanoa siamensis</name>
    <dbReference type="NCBI Taxonomy" id="926357"/>
    <lineage>
        <taxon>Bacteria</taxon>
        <taxon>Bacillati</taxon>
        <taxon>Actinomycetota</taxon>
        <taxon>Actinomycetes</taxon>
        <taxon>Micromonosporales</taxon>
        <taxon>Micromonosporaceae</taxon>
        <taxon>Asanoa</taxon>
    </lineage>
</organism>
<feature type="transmembrane region" description="Helical" evidence="7">
    <location>
        <begin position="12"/>
        <end position="33"/>
    </location>
</feature>
<evidence type="ECO:0000313" key="9">
    <source>
        <dbReference type="EMBL" id="GIF71559.1"/>
    </source>
</evidence>
<proteinExistence type="inferred from homology"/>
<keyword evidence="2 7" id="KW-0813">Transport</keyword>
<feature type="transmembrane region" description="Helical" evidence="7">
    <location>
        <begin position="79"/>
        <end position="98"/>
    </location>
</feature>
<comment type="caution">
    <text evidence="9">The sequence shown here is derived from an EMBL/GenBank/DDBJ whole genome shotgun (WGS) entry which is preliminary data.</text>
</comment>
<dbReference type="SUPFAM" id="SSF160964">
    <property type="entry name" value="MalF N-terminal region-like"/>
    <property type="match status" value="1"/>
</dbReference>